<feature type="chain" id="PRO_5037127750" description="Outer membrane protein beta-barrel domain-containing protein" evidence="1">
    <location>
        <begin position="23"/>
        <end position="181"/>
    </location>
</feature>
<feature type="signal peptide" evidence="1">
    <location>
        <begin position="1"/>
        <end position="22"/>
    </location>
</feature>
<protein>
    <recommendedName>
        <fullName evidence="4">Outer membrane protein beta-barrel domain-containing protein</fullName>
    </recommendedName>
</protein>
<comment type="caution">
    <text evidence="2">The sequence shown here is derived from an EMBL/GenBank/DDBJ whole genome shotgun (WGS) entry which is preliminary data.</text>
</comment>
<reference evidence="2" key="1">
    <citation type="journal article" date="2014" name="Int. J. Syst. Evol. Microbiol.">
        <title>Complete genome sequence of Corynebacterium casei LMG S-19264T (=DSM 44701T), isolated from a smear-ripened cheese.</title>
        <authorList>
            <consortium name="US DOE Joint Genome Institute (JGI-PGF)"/>
            <person name="Walter F."/>
            <person name="Albersmeier A."/>
            <person name="Kalinowski J."/>
            <person name="Ruckert C."/>
        </authorList>
    </citation>
    <scope>NUCLEOTIDE SEQUENCE</scope>
    <source>
        <strain evidence="2">CGMCC 1.15958</strain>
    </source>
</reference>
<name>A0A916YQI1_9BACT</name>
<reference evidence="2" key="2">
    <citation type="submission" date="2020-09" db="EMBL/GenBank/DDBJ databases">
        <authorList>
            <person name="Sun Q."/>
            <person name="Zhou Y."/>
        </authorList>
    </citation>
    <scope>NUCLEOTIDE SEQUENCE</scope>
    <source>
        <strain evidence="2">CGMCC 1.15958</strain>
    </source>
</reference>
<evidence type="ECO:0000256" key="1">
    <source>
        <dbReference type="SAM" id="SignalP"/>
    </source>
</evidence>
<keyword evidence="1" id="KW-0732">Signal</keyword>
<dbReference type="AlphaFoldDB" id="A0A916YQI1"/>
<organism evidence="2 3">
    <name type="scientific">Emticicia aquatilis</name>
    <dbReference type="NCBI Taxonomy" id="1537369"/>
    <lineage>
        <taxon>Bacteria</taxon>
        <taxon>Pseudomonadati</taxon>
        <taxon>Bacteroidota</taxon>
        <taxon>Cytophagia</taxon>
        <taxon>Cytophagales</taxon>
        <taxon>Leadbetterellaceae</taxon>
        <taxon>Emticicia</taxon>
    </lineage>
</organism>
<gene>
    <name evidence="2" type="ORF">GCM10011514_20600</name>
</gene>
<evidence type="ECO:0008006" key="4">
    <source>
        <dbReference type="Google" id="ProtNLM"/>
    </source>
</evidence>
<keyword evidence="3" id="KW-1185">Reference proteome</keyword>
<proteinExistence type="predicted"/>
<dbReference type="Proteomes" id="UP000609064">
    <property type="component" value="Unassembled WGS sequence"/>
</dbReference>
<accession>A0A916YQI1</accession>
<dbReference type="EMBL" id="BMKK01000004">
    <property type="protein sequence ID" value="GGD56424.1"/>
    <property type="molecule type" value="Genomic_DNA"/>
</dbReference>
<sequence>MKKLLFAFTTIFIIGMSSETFAQYDYNWAAGFRVGEPLGFNLRKYFQNGDKAFDVNIGTYGFIYNRQRRYNAGEYKTAGLMIQGHYLWQLEIFRRDWAHVYYGFGAQINNRSHYADILIGQKVDHTKKISLGPSGTAGFELKLPNQPLAVFVDAGLYVEALPSPFFLNPQVSGGLRLNIVK</sequence>
<evidence type="ECO:0000313" key="3">
    <source>
        <dbReference type="Proteomes" id="UP000609064"/>
    </source>
</evidence>
<dbReference type="RefSeq" id="WP_229250620.1">
    <property type="nucleotide sequence ID" value="NZ_BMKK01000004.1"/>
</dbReference>
<evidence type="ECO:0000313" key="2">
    <source>
        <dbReference type="EMBL" id="GGD56424.1"/>
    </source>
</evidence>